<dbReference type="Proteomes" id="UP000617340">
    <property type="component" value="Unassembled WGS sequence"/>
</dbReference>
<gene>
    <name evidence="1" type="ORF">HZH68_016223</name>
</gene>
<dbReference type="AlphaFoldDB" id="A0A834MRK1"/>
<protein>
    <submittedName>
        <fullName evidence="1">Uncharacterized protein</fullName>
    </submittedName>
</protein>
<dbReference type="EMBL" id="JACSDZ010000023">
    <property type="protein sequence ID" value="KAF7380358.1"/>
    <property type="molecule type" value="Genomic_DNA"/>
</dbReference>
<comment type="caution">
    <text evidence="1">The sequence shown here is derived from an EMBL/GenBank/DDBJ whole genome shotgun (WGS) entry which is preliminary data.</text>
</comment>
<organism evidence="1 2">
    <name type="scientific">Vespula germanica</name>
    <name type="common">German yellow jacket</name>
    <name type="synonym">Paravespula germanica</name>
    <dbReference type="NCBI Taxonomy" id="30212"/>
    <lineage>
        <taxon>Eukaryota</taxon>
        <taxon>Metazoa</taxon>
        <taxon>Ecdysozoa</taxon>
        <taxon>Arthropoda</taxon>
        <taxon>Hexapoda</taxon>
        <taxon>Insecta</taxon>
        <taxon>Pterygota</taxon>
        <taxon>Neoptera</taxon>
        <taxon>Endopterygota</taxon>
        <taxon>Hymenoptera</taxon>
        <taxon>Apocrita</taxon>
        <taxon>Aculeata</taxon>
        <taxon>Vespoidea</taxon>
        <taxon>Vespidae</taxon>
        <taxon>Vespinae</taxon>
        <taxon>Vespula</taxon>
    </lineage>
</organism>
<proteinExistence type="predicted"/>
<reference evidence="1" key="1">
    <citation type="journal article" date="2020" name="G3 (Bethesda)">
        <title>High-Quality Assemblies for Three Invasive Social Wasps from the &lt;i&gt;Vespula&lt;/i&gt; Genus.</title>
        <authorList>
            <person name="Harrop T.W.R."/>
            <person name="Guhlin J."/>
            <person name="McLaughlin G.M."/>
            <person name="Permina E."/>
            <person name="Stockwell P."/>
            <person name="Gilligan J."/>
            <person name="Le Lec M.F."/>
            <person name="Gruber M.A.M."/>
            <person name="Quinn O."/>
            <person name="Lovegrove M."/>
            <person name="Duncan E.J."/>
            <person name="Remnant E.J."/>
            <person name="Van Eeckhoven J."/>
            <person name="Graham B."/>
            <person name="Knapp R.A."/>
            <person name="Langford K.W."/>
            <person name="Kronenberg Z."/>
            <person name="Press M.O."/>
            <person name="Eacker S.M."/>
            <person name="Wilson-Rankin E.E."/>
            <person name="Purcell J."/>
            <person name="Lester P.J."/>
            <person name="Dearden P.K."/>
        </authorList>
    </citation>
    <scope>NUCLEOTIDE SEQUENCE</scope>
    <source>
        <strain evidence="1">Linc-1</strain>
    </source>
</reference>
<accession>A0A834MRK1</accession>
<sequence length="163" mass="19025">MNIGEVKFLSPCVLARELESGKLGLLTGLREIIFARESHSFGGFRTSNTRVSATRQIFPSYIPLDPLKDTVSSPVPQFERSLVKQCYIDLGKKYRYLDDLIYYVAQIPLDWDLMKMHEYNIDSESCQLPYRFLETQEDGTISKHPSRHDNGLYRLYHFEQHSR</sequence>
<name>A0A834MRK1_VESGE</name>
<keyword evidence="2" id="KW-1185">Reference proteome</keyword>
<evidence type="ECO:0000313" key="1">
    <source>
        <dbReference type="EMBL" id="KAF7380358.1"/>
    </source>
</evidence>
<evidence type="ECO:0000313" key="2">
    <source>
        <dbReference type="Proteomes" id="UP000617340"/>
    </source>
</evidence>